<keyword evidence="7 10" id="KW-0653">Protein transport</keyword>
<dbReference type="GO" id="GO:0005886">
    <property type="term" value="C:plasma membrane"/>
    <property type="evidence" value="ECO:0007669"/>
    <property type="project" value="UniProtKB-SubCell"/>
</dbReference>
<reference evidence="14 15" key="1">
    <citation type="submission" date="2018-06" db="EMBL/GenBank/DDBJ databases">
        <authorList>
            <consortium name="Pathogen Informatics"/>
            <person name="Doyle S."/>
        </authorList>
    </citation>
    <scope>NUCLEOTIDE SEQUENCE [LARGE SCALE GENOMIC DNA]</scope>
    <source>
        <strain evidence="14 15">NCTC11967</strain>
    </source>
</reference>
<evidence type="ECO:0000256" key="6">
    <source>
        <dbReference type="ARBA" id="ARBA00022692"/>
    </source>
</evidence>
<dbReference type="NCBIfam" id="TIGR01709">
    <property type="entry name" value="typeII_sec_gspL"/>
    <property type="match status" value="1"/>
</dbReference>
<dbReference type="PIRSF" id="PIRSF015761">
    <property type="entry name" value="Protein_L"/>
    <property type="match status" value="1"/>
</dbReference>
<comment type="caution">
    <text evidence="14">The sequence shown here is derived from an EMBL/GenBank/DDBJ whole genome shotgun (WGS) entry which is preliminary data.</text>
</comment>
<feature type="transmembrane region" description="Helical" evidence="11">
    <location>
        <begin position="240"/>
        <end position="262"/>
    </location>
</feature>
<dbReference type="InterPro" id="IPR007812">
    <property type="entry name" value="T2SS_protein-GspL"/>
</dbReference>
<keyword evidence="9 11" id="KW-0472">Membrane</keyword>
<evidence type="ECO:0000256" key="7">
    <source>
        <dbReference type="ARBA" id="ARBA00022927"/>
    </source>
</evidence>
<protein>
    <recommendedName>
        <fullName evidence="10">Type II secretion system protein L</fullName>
        <shortName evidence="10">T2SS protein L</shortName>
    </recommendedName>
</protein>
<evidence type="ECO:0000256" key="9">
    <source>
        <dbReference type="ARBA" id="ARBA00023136"/>
    </source>
</evidence>
<evidence type="ECO:0000256" key="8">
    <source>
        <dbReference type="ARBA" id="ARBA00022989"/>
    </source>
</evidence>
<keyword evidence="5" id="KW-0997">Cell inner membrane</keyword>
<keyword evidence="3 10" id="KW-0813">Transport</keyword>
<dbReference type="RefSeq" id="WP_038253965.1">
    <property type="nucleotide sequence ID" value="NZ_UAVL01000018.1"/>
</dbReference>
<dbReference type="GO" id="GO:0009276">
    <property type="term" value="C:Gram-negative-bacterium-type cell wall"/>
    <property type="evidence" value="ECO:0007669"/>
    <property type="project" value="InterPro"/>
</dbReference>
<dbReference type="Pfam" id="PF05134">
    <property type="entry name" value="T2SSL"/>
    <property type="match status" value="1"/>
</dbReference>
<dbReference type="GO" id="GO:0015627">
    <property type="term" value="C:type II protein secretion system complex"/>
    <property type="evidence" value="ECO:0007669"/>
    <property type="project" value="InterPro"/>
</dbReference>
<name>A0AB38G071_9ENTR</name>
<evidence type="ECO:0000259" key="12">
    <source>
        <dbReference type="Pfam" id="PF05134"/>
    </source>
</evidence>
<comment type="subcellular location">
    <subcellularLocation>
        <location evidence="1">Cell inner membrane</location>
        <topology evidence="1">Single-pass membrane protein</topology>
    </subcellularLocation>
</comment>
<dbReference type="CDD" id="cd24017">
    <property type="entry name" value="ASKHA_T2SSL_N"/>
    <property type="match status" value="1"/>
</dbReference>
<keyword evidence="8 11" id="KW-1133">Transmembrane helix</keyword>
<dbReference type="GO" id="GO:0015628">
    <property type="term" value="P:protein secretion by the type II secretion system"/>
    <property type="evidence" value="ECO:0007669"/>
    <property type="project" value="InterPro"/>
</dbReference>
<dbReference type="InterPro" id="IPR024230">
    <property type="entry name" value="GspL_cyto_dom"/>
</dbReference>
<evidence type="ECO:0000256" key="5">
    <source>
        <dbReference type="ARBA" id="ARBA00022519"/>
    </source>
</evidence>
<dbReference type="EMBL" id="UAVL01000018">
    <property type="protein sequence ID" value="SQA64494.1"/>
    <property type="molecule type" value="Genomic_DNA"/>
</dbReference>
<organism evidence="14 15">
    <name type="scientific">Yokenella regensburgei</name>
    <dbReference type="NCBI Taxonomy" id="158877"/>
    <lineage>
        <taxon>Bacteria</taxon>
        <taxon>Pseudomonadati</taxon>
        <taxon>Pseudomonadota</taxon>
        <taxon>Gammaproteobacteria</taxon>
        <taxon>Enterobacterales</taxon>
        <taxon>Enterobacteriaceae</taxon>
        <taxon>Yokenella</taxon>
    </lineage>
</organism>
<evidence type="ECO:0000256" key="3">
    <source>
        <dbReference type="ARBA" id="ARBA00022448"/>
    </source>
</evidence>
<comment type="similarity">
    <text evidence="2 10">Belongs to the GSP L family.</text>
</comment>
<dbReference type="InterPro" id="IPR025691">
    <property type="entry name" value="GspL_pp_dom"/>
</dbReference>
<evidence type="ECO:0000313" key="14">
    <source>
        <dbReference type="EMBL" id="SQA64494.1"/>
    </source>
</evidence>
<evidence type="ECO:0000256" key="10">
    <source>
        <dbReference type="PIRNR" id="PIRNR015761"/>
    </source>
</evidence>
<proteinExistence type="inferred from homology"/>
<feature type="domain" description="GspL periplasmic" evidence="13">
    <location>
        <begin position="236"/>
        <end position="362"/>
    </location>
</feature>
<gene>
    <name evidence="14" type="primary">epsL</name>
    <name evidence="14" type="ORF">NCTC11967_03596</name>
</gene>
<dbReference type="InterPro" id="IPR043129">
    <property type="entry name" value="ATPase_NBD"/>
</dbReference>
<sequence>MKNIPYLIIRPPSEDSPYTEWLDNGQVERSDVQDILLQLSGLAGARNVSLLLPASWLTCCCFPLPQPGLIPTQQAIAWQVEDKLVSNSETLHWTVAGEQDGLCYVLGIERQKLALLVDGYRQHGLTITAIIPDGCYLPIQENGWSALRLENGWLVRHSEFCWSYLDTTLLFQLAERFTPGIPLLCYGNSAEEIPAKMLPGESPLLWYARKFSAPPLNLLHGEFRPNPPAHPVLPLWRKGIVGFATVAVLAYFCIQMGTIWHLHQRQKAERLALQEHWQQYFPGDKRQGNYRFFFRQKVKIPAPDPLTRLRQVEKSLQPAPGIALAHFSATKETGELKIIVQTSDFSVLEQFVDQSKDTLNLTLPQPSNDGVYTLRSGGTR</sequence>
<dbReference type="Gene3D" id="3.30.420.370">
    <property type="match status" value="1"/>
</dbReference>
<evidence type="ECO:0000256" key="11">
    <source>
        <dbReference type="SAM" id="Phobius"/>
    </source>
</evidence>
<comment type="function">
    <text evidence="10">Inner membrane component of the type II secretion system required for the energy-dependent secretion of extracellular factors such as proteases and toxins from the periplasm.</text>
</comment>
<feature type="domain" description="GspL cytoplasmic actin-ATPase-like" evidence="12">
    <location>
        <begin position="7"/>
        <end position="225"/>
    </location>
</feature>
<keyword evidence="4" id="KW-1003">Cell membrane</keyword>
<dbReference type="AlphaFoldDB" id="A0AB38G071"/>
<accession>A0AB38G071</accession>
<keyword evidence="6 11" id="KW-0812">Transmembrane</keyword>
<dbReference type="Gene3D" id="3.30.420.380">
    <property type="match status" value="1"/>
</dbReference>
<dbReference type="SUPFAM" id="SSF53067">
    <property type="entry name" value="Actin-like ATPase domain"/>
    <property type="match status" value="2"/>
</dbReference>
<evidence type="ECO:0000256" key="4">
    <source>
        <dbReference type="ARBA" id="ARBA00022475"/>
    </source>
</evidence>
<evidence type="ECO:0000313" key="15">
    <source>
        <dbReference type="Proteomes" id="UP000251313"/>
    </source>
</evidence>
<evidence type="ECO:0000256" key="1">
    <source>
        <dbReference type="ARBA" id="ARBA00004377"/>
    </source>
</evidence>
<evidence type="ECO:0000256" key="2">
    <source>
        <dbReference type="ARBA" id="ARBA00005318"/>
    </source>
</evidence>
<dbReference type="Proteomes" id="UP000251313">
    <property type="component" value="Unassembled WGS sequence"/>
</dbReference>
<dbReference type="Pfam" id="PF12693">
    <property type="entry name" value="GspL_C"/>
    <property type="match status" value="1"/>
</dbReference>
<evidence type="ECO:0000259" key="13">
    <source>
        <dbReference type="Pfam" id="PF12693"/>
    </source>
</evidence>